<sequence>MAESSKAAAETQPNELNDNGSKVTIDPRPVEIPAAAYDEVDASFLNSMFGGSDKHLRSSTNNNSTLHRSTLSRSTIRYSKQASEDDSEARRAVLVTPISHDRAKAMGAGQRFFNNLRASNWRLGGEERVNDSWDQSIHMYRMQAATATNAGFCRSISAFLCSIVNCGSVSDLPSSSMNEGQNPNVWITTFFHWLYRRGWRTVFFISLLNFYVLVMLFTLLFVIWTTYVDADCVMVGGLTIGTLPKRSIWMDAFSLSWNTISTVGYGSTYPSLSTEHDHQGDSSCAFMSFLTSLQAFVGVIYAGFTGGIIFAKVTRLTQRARVQFSDPLLVKFGSGLCKSSQLSRSNDGLVSNISTEDLEANTKESNNGSNQSQFPVLEFRLANELHNMPSCEIIGSQVHAVVLIEAHEDGDEVNEELAKQIKLERLKRSKARRKSSSAKSNPFNLTSEASTHSTFSSGSTEENISAKITPSPTSSMINKTKTYFGSKKMKIDEVETADGSVIVPRLEFCKLSLDHSEHPFFKRLWTCRHIIDGESPLLSTRAKQTIMENGGVWPKEWNNAQDVRNAIQFYQIIVSFTGVSNISAADVYKQKVYGYVDLVCGYQFVNPMYRSASGKLKVDLKLMNDVVEQNGGGGQNLNTITEIFINSYSPKPSHHHQMSEENSGVSALHDLIAGGVAGSASVIVGHPFDTIKVRLQTSSAGTKGASTSGGFKSLFSGMGAPLSTAAVVNAIIFASYGSSTRLWEDFFEGGQHSVENELHGVVMEGGGLLEHGDKGTHEQVKSWKKKQEYNLQDSTSRDEQTAQLSSIEQTTSSTATTQQNMVKVFTCGSIAGTVQAFVICPMEHIKCRLQVQAAAIASSNSRHSPITNNANNLASSGSRAFSTAASSCTNQSTLYTGPIDCGLSIIRNHGLFRGLFRGMGVTLWRETPAFGMYFATYDTIKARVENLLEDKDDHHPIPTHAHAWAASALAGGISGAWTWAIIYPFDVIKSRIQTAPLDRHLQKGMWTVARELVQENGWRFMFRGLGVTLVRAFPVNAIIFPVYEFVLLQLGDGD</sequence>
<dbReference type="PROSITE" id="PS50920">
    <property type="entry name" value="SOLCAR"/>
    <property type="match status" value="3"/>
</dbReference>
<dbReference type="Proteomes" id="UP001530400">
    <property type="component" value="Unassembled WGS sequence"/>
</dbReference>
<evidence type="ECO:0000256" key="4">
    <source>
        <dbReference type="ARBA" id="ARBA00022692"/>
    </source>
</evidence>
<evidence type="ECO:0000256" key="1">
    <source>
        <dbReference type="ARBA" id="ARBA00004225"/>
    </source>
</evidence>
<feature type="repeat" description="Solcar" evidence="9">
    <location>
        <begin position="665"/>
        <end position="742"/>
    </location>
</feature>
<dbReference type="PANTHER" id="PTHR45624">
    <property type="entry name" value="MITOCHONDRIAL BASIC AMINO ACIDS TRANSPORTER-RELATED"/>
    <property type="match status" value="1"/>
</dbReference>
<dbReference type="InterPro" id="IPR014756">
    <property type="entry name" value="Ig_E-set"/>
</dbReference>
<dbReference type="InterPro" id="IPR013518">
    <property type="entry name" value="K_chnl_inward-rec_Kir_cyto"/>
</dbReference>
<name>A0ABD3P8A0_9STRA</name>
<keyword evidence="5" id="KW-0677">Repeat</keyword>
<evidence type="ECO:0000256" key="9">
    <source>
        <dbReference type="PROSITE-ProRule" id="PRU00282"/>
    </source>
</evidence>
<keyword evidence="4 9" id="KW-0812">Transmembrane</keyword>
<feature type="repeat" description="Solcar" evidence="9">
    <location>
        <begin position="819"/>
        <end position="943"/>
    </location>
</feature>
<feature type="transmembrane region" description="Helical" evidence="11">
    <location>
        <begin position="285"/>
        <end position="311"/>
    </location>
</feature>
<evidence type="ECO:0000256" key="6">
    <source>
        <dbReference type="ARBA" id="ARBA00022989"/>
    </source>
</evidence>
<evidence type="ECO:0000313" key="13">
    <source>
        <dbReference type="Proteomes" id="UP001530400"/>
    </source>
</evidence>
<dbReference type="Gene3D" id="1.10.287.70">
    <property type="match status" value="1"/>
</dbReference>
<keyword evidence="6 11" id="KW-1133">Transmembrane helix</keyword>
<feature type="region of interest" description="Disordered" evidence="10">
    <location>
        <begin position="54"/>
        <end position="89"/>
    </location>
</feature>
<dbReference type="Pfam" id="PF00153">
    <property type="entry name" value="Mito_carr"/>
    <property type="match status" value="3"/>
</dbReference>
<evidence type="ECO:0000256" key="3">
    <source>
        <dbReference type="ARBA" id="ARBA00022448"/>
    </source>
</evidence>
<reference evidence="12 13" key="1">
    <citation type="submission" date="2024-10" db="EMBL/GenBank/DDBJ databases">
        <title>Updated reference genomes for cyclostephanoid diatoms.</title>
        <authorList>
            <person name="Roberts W.R."/>
            <person name="Alverson A.J."/>
        </authorList>
    </citation>
    <scope>NUCLEOTIDE SEQUENCE [LARGE SCALE GENOMIC DNA]</scope>
    <source>
        <strain evidence="12 13">AJA010-31</strain>
    </source>
</reference>
<keyword evidence="13" id="KW-1185">Reference proteome</keyword>
<feature type="compositionally biased region" description="Polar residues" evidence="10">
    <location>
        <begin position="441"/>
        <end position="472"/>
    </location>
</feature>
<dbReference type="Gene3D" id="1.50.40.10">
    <property type="entry name" value="Mitochondrial carrier domain"/>
    <property type="match status" value="2"/>
</dbReference>
<dbReference type="InterPro" id="IPR023395">
    <property type="entry name" value="MCP_dom_sf"/>
</dbReference>
<dbReference type="SUPFAM" id="SSF81296">
    <property type="entry name" value="E set domains"/>
    <property type="match status" value="1"/>
</dbReference>
<protein>
    <submittedName>
        <fullName evidence="12">Uncharacterized protein</fullName>
    </submittedName>
</protein>
<feature type="compositionally biased region" description="Basic and acidic residues" evidence="10">
    <location>
        <begin position="770"/>
        <end position="788"/>
    </location>
</feature>
<evidence type="ECO:0000256" key="10">
    <source>
        <dbReference type="SAM" id="MobiDB-lite"/>
    </source>
</evidence>
<gene>
    <name evidence="12" type="ORF">ACHAWO_001228</name>
</gene>
<evidence type="ECO:0000256" key="11">
    <source>
        <dbReference type="SAM" id="Phobius"/>
    </source>
</evidence>
<evidence type="ECO:0000313" key="12">
    <source>
        <dbReference type="EMBL" id="KAL3784272.1"/>
    </source>
</evidence>
<keyword evidence="3" id="KW-0813">Transport</keyword>
<dbReference type="SUPFAM" id="SSF103506">
    <property type="entry name" value="Mitochondrial carrier"/>
    <property type="match status" value="1"/>
</dbReference>
<keyword evidence="7" id="KW-0496">Mitochondrion</keyword>
<feature type="compositionally biased region" description="Polar residues" evidence="10">
    <location>
        <begin position="11"/>
        <end position="22"/>
    </location>
</feature>
<feature type="transmembrane region" description="Helical" evidence="11">
    <location>
        <begin position="202"/>
        <end position="224"/>
    </location>
</feature>
<keyword evidence="8 9" id="KW-0472">Membrane</keyword>
<feature type="region of interest" description="Disordered" evidence="10">
    <location>
        <begin position="428"/>
        <end position="472"/>
    </location>
</feature>
<dbReference type="SUPFAM" id="SSF81324">
    <property type="entry name" value="Voltage-gated potassium channels"/>
    <property type="match status" value="1"/>
</dbReference>
<dbReference type="EMBL" id="JALLPJ020000733">
    <property type="protein sequence ID" value="KAL3784272.1"/>
    <property type="molecule type" value="Genomic_DNA"/>
</dbReference>
<feature type="region of interest" description="Disordered" evidence="10">
    <location>
        <begin position="770"/>
        <end position="813"/>
    </location>
</feature>
<proteinExistence type="inferred from homology"/>
<comment type="caution">
    <text evidence="12">The sequence shown here is derived from an EMBL/GenBank/DDBJ whole genome shotgun (WGS) entry which is preliminary data.</text>
</comment>
<evidence type="ECO:0000256" key="7">
    <source>
        <dbReference type="ARBA" id="ARBA00023128"/>
    </source>
</evidence>
<dbReference type="Gene3D" id="2.60.40.1400">
    <property type="entry name" value="G protein-activated inward rectifier potassium channel 1"/>
    <property type="match status" value="1"/>
</dbReference>
<organism evidence="12 13">
    <name type="scientific">Cyclotella atomus</name>
    <dbReference type="NCBI Taxonomy" id="382360"/>
    <lineage>
        <taxon>Eukaryota</taxon>
        <taxon>Sar</taxon>
        <taxon>Stramenopiles</taxon>
        <taxon>Ochrophyta</taxon>
        <taxon>Bacillariophyta</taxon>
        <taxon>Coscinodiscophyceae</taxon>
        <taxon>Thalassiosirophycidae</taxon>
        <taxon>Stephanodiscales</taxon>
        <taxon>Stephanodiscaceae</taxon>
        <taxon>Cyclotella</taxon>
    </lineage>
</organism>
<comment type="subcellular location">
    <subcellularLocation>
        <location evidence="1">Mitochondrion membrane</location>
        <topology evidence="1">Multi-pass membrane protein</topology>
    </subcellularLocation>
</comment>
<dbReference type="InterPro" id="IPR050567">
    <property type="entry name" value="Mitochondrial_Carrier"/>
</dbReference>
<evidence type="ECO:0000256" key="2">
    <source>
        <dbReference type="ARBA" id="ARBA00006375"/>
    </source>
</evidence>
<dbReference type="GO" id="GO:0031966">
    <property type="term" value="C:mitochondrial membrane"/>
    <property type="evidence" value="ECO:0007669"/>
    <property type="project" value="UniProtKB-SubCell"/>
</dbReference>
<dbReference type="AlphaFoldDB" id="A0ABD3P8A0"/>
<dbReference type="InterPro" id="IPR018108">
    <property type="entry name" value="MCP_transmembrane"/>
</dbReference>
<evidence type="ECO:0000256" key="5">
    <source>
        <dbReference type="ARBA" id="ARBA00022737"/>
    </source>
</evidence>
<comment type="similarity">
    <text evidence="2">Belongs to the mitochondrial carrier (TC 2.A.29) family.</text>
</comment>
<accession>A0ABD3P8A0</accession>
<feature type="region of interest" description="Disordered" evidence="10">
    <location>
        <begin position="1"/>
        <end position="27"/>
    </location>
</feature>
<feature type="compositionally biased region" description="Low complexity" evidence="10">
    <location>
        <begin position="64"/>
        <end position="75"/>
    </location>
</feature>
<dbReference type="PANTHER" id="PTHR45624:SF10">
    <property type="entry name" value="SLC (SOLUTE CARRIER) HOMOLOG"/>
    <property type="match status" value="1"/>
</dbReference>
<feature type="repeat" description="Solcar" evidence="9">
    <location>
        <begin position="962"/>
        <end position="1049"/>
    </location>
</feature>
<evidence type="ECO:0000256" key="8">
    <source>
        <dbReference type="ARBA" id="ARBA00023136"/>
    </source>
</evidence>